<protein>
    <submittedName>
        <fullName evidence="3 4 5">Zinc finger protein 862-like</fullName>
    </submittedName>
</protein>
<evidence type="ECO:0000313" key="5">
    <source>
        <dbReference type="RefSeq" id="XP_045565162.1"/>
    </source>
</evidence>
<accession>A0A1S3PX75</accession>
<evidence type="ECO:0000313" key="4">
    <source>
        <dbReference type="RefSeq" id="XP_045565161.1"/>
    </source>
</evidence>
<dbReference type="AlphaFoldDB" id="A0A1S3PX75"/>
<dbReference type="Proteomes" id="UP001652741">
    <property type="component" value="Chromosome ssa27"/>
</dbReference>
<dbReference type="RefSeq" id="XP_045565162.1">
    <property type="nucleotide sequence ID" value="XM_045709206.1"/>
</dbReference>
<dbReference type="PANTHER" id="PTHR46880">
    <property type="entry name" value="RAS-ASSOCIATING DOMAIN-CONTAINING PROTEIN"/>
    <property type="match status" value="1"/>
</dbReference>
<proteinExistence type="predicted"/>
<dbReference type="SUPFAM" id="SSF53098">
    <property type="entry name" value="Ribonuclease H-like"/>
    <property type="match status" value="1"/>
</dbReference>
<organism evidence="2 3">
    <name type="scientific">Salmo salar</name>
    <name type="common">Atlantic salmon</name>
    <dbReference type="NCBI Taxonomy" id="8030"/>
    <lineage>
        <taxon>Eukaryota</taxon>
        <taxon>Metazoa</taxon>
        <taxon>Chordata</taxon>
        <taxon>Craniata</taxon>
        <taxon>Vertebrata</taxon>
        <taxon>Euteleostomi</taxon>
        <taxon>Actinopterygii</taxon>
        <taxon>Neopterygii</taxon>
        <taxon>Teleostei</taxon>
        <taxon>Protacanthopterygii</taxon>
        <taxon>Salmoniformes</taxon>
        <taxon>Salmonidae</taxon>
        <taxon>Salmoninae</taxon>
        <taxon>Salmo</taxon>
    </lineage>
</organism>
<sequence length="201" mass="23145">MLHRLIESMTDRFQDDSVGVLCATMLVNFTNWPESGDEAADFGDTELETLVDHFKPVLETFGIHVERIPDQWTVLKVLMYQEPQSLQKMSWFRVNRGHQQSCPDLLALVDLVLSFPASTAECERGFNTMKQVKTDCWSNLKSDTLSDLLIAQLSSPEIREYDPIKAWMLWHKDSVRSRKPDFMDCAKRVIAVESEESDEEV</sequence>
<dbReference type="Pfam" id="PF05699">
    <property type="entry name" value="Dimer_Tnp_hAT"/>
    <property type="match status" value="1"/>
</dbReference>
<dbReference type="InterPro" id="IPR012337">
    <property type="entry name" value="RNaseH-like_sf"/>
</dbReference>
<reference evidence="3" key="1">
    <citation type="submission" date="2025-04" db="UniProtKB">
        <authorList>
            <consortium name="RefSeq"/>
        </authorList>
    </citation>
    <scope>IDENTIFICATION</scope>
    <source>
        <tissue evidence="3">Muscle</tissue>
    </source>
</reference>
<keyword evidence="2" id="KW-1185">Reference proteome</keyword>
<name>A0A1S3PX75_SALSA</name>
<gene>
    <name evidence="3 4 5" type="primary">LOC106588150</name>
</gene>
<dbReference type="RefSeq" id="XP_014032318.1">
    <property type="nucleotide sequence ID" value="XM_014176843.1"/>
</dbReference>
<dbReference type="PANTHER" id="PTHR46880:SF9">
    <property type="entry name" value="ZINC FINGER PROTEIN 862"/>
    <property type="match status" value="1"/>
</dbReference>
<dbReference type="GO" id="GO:0046983">
    <property type="term" value="F:protein dimerization activity"/>
    <property type="evidence" value="ECO:0007669"/>
    <property type="project" value="InterPro"/>
</dbReference>
<evidence type="ECO:0000259" key="1">
    <source>
        <dbReference type="Pfam" id="PF05699"/>
    </source>
</evidence>
<dbReference type="InterPro" id="IPR008906">
    <property type="entry name" value="HATC_C_dom"/>
</dbReference>
<dbReference type="GeneID" id="106588150"/>
<dbReference type="RefSeq" id="XP_045565161.1">
    <property type="nucleotide sequence ID" value="XM_045709205.1"/>
</dbReference>
<evidence type="ECO:0000313" key="2">
    <source>
        <dbReference type="Proteomes" id="UP001652741"/>
    </source>
</evidence>
<feature type="domain" description="HAT C-terminal dimerisation" evidence="1">
    <location>
        <begin position="86"/>
        <end position="152"/>
    </location>
</feature>
<evidence type="ECO:0000313" key="3">
    <source>
        <dbReference type="RefSeq" id="XP_014032318.1"/>
    </source>
</evidence>